<name>A0A099KSR7_COLPS</name>
<gene>
    <name evidence="1" type="ORF">ND2E_2926</name>
</gene>
<comment type="caution">
    <text evidence="1">The sequence shown here is derived from an EMBL/GenBank/DDBJ whole genome shotgun (WGS) entry which is preliminary data.</text>
</comment>
<dbReference type="PATRIC" id="fig|28229.4.peg.1969"/>
<dbReference type="Pfam" id="PF02597">
    <property type="entry name" value="ThiS"/>
    <property type="match status" value="1"/>
</dbReference>
<accession>A0A099KSR7</accession>
<dbReference type="Proteomes" id="UP000029843">
    <property type="component" value="Unassembled WGS sequence"/>
</dbReference>
<dbReference type="SUPFAM" id="SSF54285">
    <property type="entry name" value="MoaD/ThiS"/>
    <property type="match status" value="1"/>
</dbReference>
<dbReference type="AlphaFoldDB" id="A0A099KSR7"/>
<dbReference type="EMBL" id="JQED01000017">
    <property type="protein sequence ID" value="KGJ92678.1"/>
    <property type="molecule type" value="Genomic_DNA"/>
</dbReference>
<dbReference type="NCBIfam" id="TIGR01683">
    <property type="entry name" value="thiS"/>
    <property type="match status" value="1"/>
</dbReference>
<sequence>MNIHINGKAYSLSNEVHISVSSALTLHFIEPQQSTFAVALNGDFVGKADYDTTLVKNGDSLDVLLPIQGG</sequence>
<dbReference type="RefSeq" id="WP_033093672.1">
    <property type="nucleotide sequence ID" value="NZ_JQED01000017.1"/>
</dbReference>
<evidence type="ECO:0000313" key="2">
    <source>
        <dbReference type="Proteomes" id="UP000029843"/>
    </source>
</evidence>
<dbReference type="InterPro" id="IPR012675">
    <property type="entry name" value="Beta-grasp_dom_sf"/>
</dbReference>
<dbReference type="Gene3D" id="3.10.20.30">
    <property type="match status" value="1"/>
</dbReference>
<dbReference type="InterPro" id="IPR010035">
    <property type="entry name" value="Thi_S"/>
</dbReference>
<dbReference type="OrthoDB" id="9800283at2"/>
<dbReference type="InterPro" id="IPR003749">
    <property type="entry name" value="ThiS/MoaD-like"/>
</dbReference>
<reference evidence="1 2" key="1">
    <citation type="submission" date="2014-08" db="EMBL/GenBank/DDBJ databases">
        <title>Genomic and Phenotypic Diversity of Colwellia psychrerythraea strains from Disparate Marine Basins.</title>
        <authorList>
            <person name="Techtmann S.M."/>
            <person name="Stelling S.C."/>
            <person name="Utturkar S.M."/>
            <person name="Alshibli N."/>
            <person name="Harris A."/>
            <person name="Brown S.D."/>
            <person name="Hazen T.C."/>
        </authorList>
    </citation>
    <scope>NUCLEOTIDE SEQUENCE [LARGE SCALE GENOMIC DNA]</scope>
    <source>
        <strain evidence="1 2">ND2E</strain>
    </source>
</reference>
<dbReference type="InterPro" id="IPR016155">
    <property type="entry name" value="Mopterin_synth/thiamin_S_b"/>
</dbReference>
<proteinExistence type="predicted"/>
<organism evidence="1 2">
    <name type="scientific">Colwellia psychrerythraea</name>
    <name type="common">Vibrio psychroerythus</name>
    <dbReference type="NCBI Taxonomy" id="28229"/>
    <lineage>
        <taxon>Bacteria</taxon>
        <taxon>Pseudomonadati</taxon>
        <taxon>Pseudomonadota</taxon>
        <taxon>Gammaproteobacteria</taxon>
        <taxon>Alteromonadales</taxon>
        <taxon>Colwelliaceae</taxon>
        <taxon>Colwellia</taxon>
    </lineage>
</organism>
<dbReference type="CDD" id="cd00565">
    <property type="entry name" value="Ubl_ThiS"/>
    <property type="match status" value="1"/>
</dbReference>
<evidence type="ECO:0000313" key="1">
    <source>
        <dbReference type="EMBL" id="KGJ92678.1"/>
    </source>
</evidence>
<protein>
    <submittedName>
        <fullName evidence="1">Thiamine biosynthesis protein ThiS</fullName>
    </submittedName>
</protein>